<accession>V6M1V2</accession>
<sequence>MVVTKIADGENGGTKMSTIYCLVPSAYWQQWEGKAEYFPRDYEQEGFIHATKGDELLEVVANRVYPDFADELLVLVVDEKTCTSPVKYEQAKDGLLYPHIYGGLNQDAIIDVRKMERVQDGWRLGQSVR</sequence>
<dbReference type="Proteomes" id="UP000017973">
    <property type="component" value="Unassembled WGS sequence"/>
</dbReference>
<reference evidence="1 2" key="1">
    <citation type="journal article" date="2014" name="Genome Announc.">
        <title>Draft Genome Sequence of Brevibacillus panacihumi Strain W25, a Halotolerant Hydrocarbon-Degrading Bacterium.</title>
        <authorList>
            <person name="Wang X."/>
            <person name="Jin D."/>
            <person name="Zhou L."/>
            <person name="Wu L."/>
            <person name="An W."/>
            <person name="Chen Y."/>
            <person name="Zhao L."/>
        </authorList>
    </citation>
    <scope>NUCLEOTIDE SEQUENCE [LARGE SCALE GENOMIC DNA]</scope>
    <source>
        <strain evidence="1 2">W25</strain>
    </source>
</reference>
<dbReference type="PANTHER" id="PTHR34129:SF1">
    <property type="entry name" value="DUF952 DOMAIN-CONTAINING PROTEIN"/>
    <property type="match status" value="1"/>
</dbReference>
<name>V6M1V2_9BACL</name>
<dbReference type="HOGENOM" id="CLU_129452_1_2_9"/>
<dbReference type="Gene3D" id="3.20.170.20">
    <property type="entry name" value="Protein of unknown function DUF952"/>
    <property type="match status" value="1"/>
</dbReference>
<dbReference type="EMBL" id="AYJU01000017">
    <property type="protein sequence ID" value="EST52342.1"/>
    <property type="molecule type" value="Genomic_DNA"/>
</dbReference>
<dbReference type="InterPro" id="IPR009297">
    <property type="entry name" value="DUF952"/>
</dbReference>
<evidence type="ECO:0000313" key="1">
    <source>
        <dbReference type="EMBL" id="EST52342.1"/>
    </source>
</evidence>
<dbReference type="PANTHER" id="PTHR34129">
    <property type="entry name" value="BLR1139 PROTEIN"/>
    <property type="match status" value="1"/>
</dbReference>
<dbReference type="AlphaFoldDB" id="V6M1V2"/>
<dbReference type="SUPFAM" id="SSF56399">
    <property type="entry name" value="ADP-ribosylation"/>
    <property type="match status" value="1"/>
</dbReference>
<dbReference type="STRING" id="1408254.T458_15255"/>
<organism evidence="1 2">
    <name type="scientific">Brevibacillus panacihumi W25</name>
    <dbReference type="NCBI Taxonomy" id="1408254"/>
    <lineage>
        <taxon>Bacteria</taxon>
        <taxon>Bacillati</taxon>
        <taxon>Bacillota</taxon>
        <taxon>Bacilli</taxon>
        <taxon>Bacillales</taxon>
        <taxon>Paenibacillaceae</taxon>
        <taxon>Brevibacillus</taxon>
    </lineage>
</organism>
<proteinExistence type="predicted"/>
<evidence type="ECO:0008006" key="3">
    <source>
        <dbReference type="Google" id="ProtNLM"/>
    </source>
</evidence>
<comment type="caution">
    <text evidence="1">The sequence shown here is derived from an EMBL/GenBank/DDBJ whole genome shotgun (WGS) entry which is preliminary data.</text>
</comment>
<protein>
    <recommendedName>
        <fullName evidence="3">DUF952 domain-containing protein</fullName>
    </recommendedName>
</protein>
<evidence type="ECO:0000313" key="2">
    <source>
        <dbReference type="Proteomes" id="UP000017973"/>
    </source>
</evidence>
<gene>
    <name evidence="1" type="ORF">T458_15255</name>
</gene>
<dbReference type="eggNOG" id="COG3502">
    <property type="taxonomic scope" value="Bacteria"/>
</dbReference>
<dbReference type="Pfam" id="PF06108">
    <property type="entry name" value="DUF952"/>
    <property type="match status" value="1"/>
</dbReference>
<keyword evidence="2" id="KW-1185">Reference proteome</keyword>
<dbReference type="PATRIC" id="fig|1408254.3.peg.2982"/>